<dbReference type="PANTHER" id="PTHR43827:SF3">
    <property type="entry name" value="NADP-DEPENDENT OXIDOREDUCTASE DOMAIN-CONTAINING PROTEIN"/>
    <property type="match status" value="1"/>
</dbReference>
<dbReference type="PIRSF" id="PIRSF000097">
    <property type="entry name" value="AKR"/>
    <property type="match status" value="1"/>
</dbReference>
<evidence type="ECO:0000256" key="1">
    <source>
        <dbReference type="ARBA" id="ARBA00007905"/>
    </source>
</evidence>
<evidence type="ECO:0000313" key="7">
    <source>
        <dbReference type="Proteomes" id="UP000830542"/>
    </source>
</evidence>
<protein>
    <submittedName>
        <fullName evidence="5">Aldo/keto reductase</fullName>
    </submittedName>
</protein>
<reference evidence="5" key="3">
    <citation type="submission" date="2023-12" db="EMBL/GenBank/DDBJ databases">
        <authorList>
            <person name="Sun Q."/>
            <person name="Inoue M."/>
        </authorList>
    </citation>
    <scope>NUCLEOTIDE SEQUENCE</scope>
    <source>
        <strain evidence="5">JCM 12289</strain>
    </source>
</reference>
<evidence type="ECO:0000256" key="3">
    <source>
        <dbReference type="ARBA" id="ARBA00023002"/>
    </source>
</evidence>
<keyword evidence="2" id="KW-0521">NADP</keyword>
<reference evidence="6" key="2">
    <citation type="submission" date="2022-04" db="EMBL/GenBank/DDBJ databases">
        <title>Sequencing and genomic assembly of Halococcus dombrowskii.</title>
        <authorList>
            <person name="Lim S.W."/>
            <person name="MacLea K.S."/>
        </authorList>
    </citation>
    <scope>NUCLEOTIDE SEQUENCE</scope>
    <source>
        <strain evidence="6">H4</strain>
    </source>
</reference>
<feature type="domain" description="NADP-dependent oxidoreductase" evidence="4">
    <location>
        <begin position="14"/>
        <end position="256"/>
    </location>
</feature>
<gene>
    <name evidence="5" type="ORF">GCM10008985_20230</name>
    <name evidence="6" type="ORF">MUK72_07920</name>
</gene>
<dbReference type="PANTHER" id="PTHR43827">
    <property type="entry name" value="2,5-DIKETO-D-GLUCONIC ACID REDUCTASE"/>
    <property type="match status" value="1"/>
</dbReference>
<dbReference type="Proteomes" id="UP001500962">
    <property type="component" value="Unassembled WGS sequence"/>
</dbReference>
<evidence type="ECO:0000313" key="8">
    <source>
        <dbReference type="Proteomes" id="UP001500962"/>
    </source>
</evidence>
<dbReference type="PROSITE" id="PS00062">
    <property type="entry name" value="ALDOKETO_REDUCTASE_2"/>
    <property type="match status" value="1"/>
</dbReference>
<dbReference type="AlphaFoldDB" id="A0AAV3SHB8"/>
<evidence type="ECO:0000313" key="5">
    <source>
        <dbReference type="EMBL" id="GAA0463423.1"/>
    </source>
</evidence>
<dbReference type="SUPFAM" id="SSF51430">
    <property type="entry name" value="NAD(P)-linked oxidoreductase"/>
    <property type="match status" value="1"/>
</dbReference>
<dbReference type="EMBL" id="BAAADN010000030">
    <property type="protein sequence ID" value="GAA0463423.1"/>
    <property type="molecule type" value="Genomic_DNA"/>
</dbReference>
<dbReference type="EMBL" id="CP095005">
    <property type="protein sequence ID" value="UOO93900.1"/>
    <property type="molecule type" value="Genomic_DNA"/>
</dbReference>
<dbReference type="InterPro" id="IPR018170">
    <property type="entry name" value="Aldo/ket_reductase_CS"/>
</dbReference>
<comment type="similarity">
    <text evidence="1">Belongs to the aldo/keto reductase family.</text>
</comment>
<reference evidence="5" key="1">
    <citation type="journal article" date="2014" name="Int. J. Syst. Evol. Microbiol.">
        <title>Complete genome sequence of Corynebacterium casei LMG S-19264T (=DSM 44701T), isolated from a smear-ripened cheese.</title>
        <authorList>
            <consortium name="US DOE Joint Genome Institute (JGI-PGF)"/>
            <person name="Walter F."/>
            <person name="Albersmeier A."/>
            <person name="Kalinowski J."/>
            <person name="Ruckert C."/>
        </authorList>
    </citation>
    <scope>NUCLEOTIDE SEQUENCE</scope>
    <source>
        <strain evidence="5">JCM 12289</strain>
    </source>
</reference>
<dbReference type="InterPro" id="IPR023210">
    <property type="entry name" value="NADP_OxRdtase_dom"/>
</dbReference>
<organism evidence="5 8">
    <name type="scientific">Halococcus dombrowskii</name>
    <dbReference type="NCBI Taxonomy" id="179637"/>
    <lineage>
        <taxon>Archaea</taxon>
        <taxon>Methanobacteriati</taxon>
        <taxon>Methanobacteriota</taxon>
        <taxon>Stenosarchaea group</taxon>
        <taxon>Halobacteria</taxon>
        <taxon>Halobacteriales</taxon>
        <taxon>Halococcaceae</taxon>
        <taxon>Halococcus</taxon>
    </lineage>
</organism>
<dbReference type="InterPro" id="IPR036812">
    <property type="entry name" value="NAD(P)_OxRdtase_dom_sf"/>
</dbReference>
<evidence type="ECO:0000313" key="6">
    <source>
        <dbReference type="EMBL" id="UOO93900.1"/>
    </source>
</evidence>
<dbReference type="GO" id="GO:0016616">
    <property type="term" value="F:oxidoreductase activity, acting on the CH-OH group of donors, NAD or NADP as acceptor"/>
    <property type="evidence" value="ECO:0007669"/>
    <property type="project" value="UniProtKB-ARBA"/>
</dbReference>
<keyword evidence="3" id="KW-0560">Oxidoreductase</keyword>
<dbReference type="Pfam" id="PF00248">
    <property type="entry name" value="Aldo_ket_red"/>
    <property type="match status" value="1"/>
</dbReference>
<evidence type="ECO:0000259" key="4">
    <source>
        <dbReference type="Pfam" id="PF00248"/>
    </source>
</evidence>
<accession>A0AAV3SHB8</accession>
<dbReference type="Gene3D" id="3.20.20.100">
    <property type="entry name" value="NADP-dependent oxidoreductase domain"/>
    <property type="match status" value="1"/>
</dbReference>
<evidence type="ECO:0000256" key="2">
    <source>
        <dbReference type="ARBA" id="ARBA00022857"/>
    </source>
</evidence>
<proteinExistence type="inferred from homology"/>
<dbReference type="GeneID" id="71761766"/>
<dbReference type="RefSeq" id="WP_244698538.1">
    <property type="nucleotide sequence ID" value="NZ_BAAADN010000030.1"/>
</dbReference>
<dbReference type="Proteomes" id="UP000830542">
    <property type="component" value="Chromosome"/>
</dbReference>
<name>A0AAV3SHB8_HALDO</name>
<dbReference type="PRINTS" id="PR00069">
    <property type="entry name" value="ALDKETRDTASE"/>
</dbReference>
<dbReference type="KEGG" id="hdo:MUK72_07920"/>
<sequence length="271" mass="29787">MRHVTVDGVDVPALGFGTAGMDTDEERQRAVEAALAAGYRHIDTAQMYDSESAVGAAVDESDVAREELFVTTKLTRDNRAHEAVIDSTHASLDRLDMEYVDLLLIHSPEQNVPHEETLDAMNELVADGAVRHIGVSNFSVEETRNAIEHSTAPILTNQVEYSLTSHQPDLLPFCIDEDVLLTAYSPLKLGSALEDEELAAIAGTHGKTVRQVALRWLLQQPMVSTIPRSSNPDHIERNADVFDFELSDEEMRRLFEIGGGIDEQLAATIGL</sequence>
<dbReference type="InterPro" id="IPR020471">
    <property type="entry name" value="AKR"/>
</dbReference>
<keyword evidence="7" id="KW-1185">Reference proteome</keyword>
<dbReference type="PROSITE" id="PS00798">
    <property type="entry name" value="ALDOKETO_REDUCTASE_1"/>
    <property type="match status" value="1"/>
</dbReference>